<keyword evidence="3" id="KW-1185">Reference proteome</keyword>
<feature type="compositionally biased region" description="Polar residues" evidence="1">
    <location>
        <begin position="598"/>
        <end position="615"/>
    </location>
</feature>
<name>A0A8H6R9D9_9PEZI</name>
<evidence type="ECO:0000313" key="3">
    <source>
        <dbReference type="Proteomes" id="UP000660729"/>
    </source>
</evidence>
<dbReference type="PANTHER" id="PTHR40788">
    <property type="entry name" value="CLR5 DOMAIN-CONTAINING PROTEIN-RELATED"/>
    <property type="match status" value="1"/>
</dbReference>
<accession>A0A8H6R9D9</accession>
<dbReference type="EMBL" id="JABCIY010000244">
    <property type="protein sequence ID" value="KAF7186918.1"/>
    <property type="molecule type" value="Genomic_DNA"/>
</dbReference>
<dbReference type="AlphaFoldDB" id="A0A8H6R9D9"/>
<evidence type="ECO:0008006" key="4">
    <source>
        <dbReference type="Google" id="ProtNLM"/>
    </source>
</evidence>
<reference evidence="2" key="1">
    <citation type="submission" date="2020-04" db="EMBL/GenBank/DDBJ databases">
        <title>Draft genome resource of the tomato pathogen Pseudocercospora fuligena.</title>
        <authorList>
            <person name="Zaccaron A."/>
        </authorList>
    </citation>
    <scope>NUCLEOTIDE SEQUENCE</scope>
    <source>
        <strain evidence="2">PF001</strain>
    </source>
</reference>
<protein>
    <recommendedName>
        <fullName evidence="4">Clr5 domain-containing protein</fullName>
    </recommendedName>
</protein>
<gene>
    <name evidence="2" type="ORF">HII31_11712</name>
</gene>
<comment type="caution">
    <text evidence="2">The sequence shown here is derived from an EMBL/GenBank/DDBJ whole genome shotgun (WGS) entry which is preliminary data.</text>
</comment>
<evidence type="ECO:0000256" key="1">
    <source>
        <dbReference type="SAM" id="MobiDB-lite"/>
    </source>
</evidence>
<dbReference type="Proteomes" id="UP000660729">
    <property type="component" value="Unassembled WGS sequence"/>
</dbReference>
<dbReference type="PANTHER" id="PTHR40788:SF2">
    <property type="entry name" value="CLR5 DOMAIN-CONTAINING PROTEIN"/>
    <property type="match status" value="1"/>
</dbReference>
<organism evidence="2 3">
    <name type="scientific">Pseudocercospora fuligena</name>
    <dbReference type="NCBI Taxonomy" id="685502"/>
    <lineage>
        <taxon>Eukaryota</taxon>
        <taxon>Fungi</taxon>
        <taxon>Dikarya</taxon>
        <taxon>Ascomycota</taxon>
        <taxon>Pezizomycotina</taxon>
        <taxon>Dothideomycetes</taxon>
        <taxon>Dothideomycetidae</taxon>
        <taxon>Mycosphaerellales</taxon>
        <taxon>Mycosphaerellaceae</taxon>
        <taxon>Pseudocercospora</taxon>
    </lineage>
</organism>
<dbReference type="OrthoDB" id="3650858at2759"/>
<feature type="region of interest" description="Disordered" evidence="1">
    <location>
        <begin position="597"/>
        <end position="650"/>
    </location>
</feature>
<evidence type="ECO:0000313" key="2">
    <source>
        <dbReference type="EMBL" id="KAF7186918.1"/>
    </source>
</evidence>
<sequence>MAPSASDKVVALPVNENCNRDCARCLPAYFPQQFLHDREGLEKYRISHEALIKDMAHFRVFLFDSLASLKDLLTRYGDVIWTKWKKMSRQKREALLLNADEQLPRHKWPDVRIVSGVDKFKIFSDTAKLLPYLSVEILRDDPMRLLSLLHHRTSAMPEEWVSFDREQVFTMFHLGCFFMHYSESCIVMHGDMYGCPVPWNRSDCHSMLTTPYPLARAIMGSQCHLVKFLLDVAQQMVTPSQTREGNGDWLKQATTGFKASGQLEFWSSCSNRPFSAPTEPRYLHRYVQQGLRAEYWSVTGRERMWLDLADDFLVLEIYKRLEPLIQPFQRLPEEYERALYDLYLMAHILFFDDSDYLHHLLAKSPGFARNMLYRKAKDGNVEHAVKYYSHDPDQGQRDFLNEDPLHWALLELSSGSDKLHRKGHSWYMSFIEDHLTSADHKERSRIDQGLYDYLAMMAFNHQIMTSIDSSRPRPKTFKIEKSDNSKPRLADRYVGRGPSNVTIEDRAIIATLLNAFSEKSWPKGKRKESWIAEVKEIRHRQAKLWAAARSILRRQLETAGLRSDDIEAEIAELSVDLEQGHLDEVEGEYEVLREEFAKSSTAPEPSQPIQPQTQWGPPVTDKLELVERPKKAKTKSGRATLAATSDTSHVSPSEAFKPVLIQVNAESRRIFSRIFSRNQEEHKGTVKWQQVVTAMTDAGFAATHNGGSAVSFEPVSNDLVGSIVFHKPHPDLTVDPVMLQAMGRRLKKWFALSQESFVEREKAVKEDEQK</sequence>
<proteinExistence type="predicted"/>